<dbReference type="EMBL" id="HAEH01001547">
    <property type="protein sequence ID" value="SBR67110.1"/>
    <property type="molecule type" value="Transcribed_RNA"/>
</dbReference>
<dbReference type="AlphaFoldDB" id="A0A1A8NDF5"/>
<dbReference type="GO" id="GO:0016874">
    <property type="term" value="F:ligase activity"/>
    <property type="evidence" value="ECO:0007669"/>
    <property type="project" value="UniProtKB-KW"/>
</dbReference>
<name>A0A1A8NDF5_9TELE</name>
<proteinExistence type="predicted"/>
<accession>A0A1A8NDF5</accession>
<evidence type="ECO:0000313" key="1">
    <source>
        <dbReference type="EMBL" id="SBR67110.1"/>
    </source>
</evidence>
<protein>
    <submittedName>
        <fullName evidence="1">G2/M-phase specific E3 ubiquitin ligase</fullName>
    </submittedName>
</protein>
<sequence length="30" mass="3432">VCVCVCFLIFVVLLVLFHMSDIFKCKNLNA</sequence>
<gene>
    <name evidence="1" type="primary">G2E3</name>
</gene>
<keyword evidence="1" id="KW-0436">Ligase</keyword>
<reference evidence="1" key="1">
    <citation type="submission" date="2016-05" db="EMBL/GenBank/DDBJ databases">
        <authorList>
            <person name="Lavstsen T."/>
            <person name="Jespersen J.S."/>
        </authorList>
    </citation>
    <scope>NUCLEOTIDE SEQUENCE</scope>
    <source>
        <tissue evidence="1">Brain</tissue>
    </source>
</reference>
<reference evidence="1" key="2">
    <citation type="submission" date="2016-06" db="EMBL/GenBank/DDBJ databases">
        <title>The genome of a short-lived fish provides insights into sex chromosome evolution and the genetic control of aging.</title>
        <authorList>
            <person name="Reichwald K."/>
            <person name="Felder M."/>
            <person name="Petzold A."/>
            <person name="Koch P."/>
            <person name="Groth M."/>
            <person name="Platzer M."/>
        </authorList>
    </citation>
    <scope>NUCLEOTIDE SEQUENCE</scope>
    <source>
        <tissue evidence="1">Brain</tissue>
    </source>
</reference>
<feature type="non-terminal residue" evidence="1">
    <location>
        <position position="1"/>
    </location>
</feature>
<organism evidence="1">
    <name type="scientific">Nothobranchius rachovii</name>
    <name type="common">bluefin notho</name>
    <dbReference type="NCBI Taxonomy" id="451742"/>
    <lineage>
        <taxon>Eukaryota</taxon>
        <taxon>Metazoa</taxon>
        <taxon>Chordata</taxon>
        <taxon>Craniata</taxon>
        <taxon>Vertebrata</taxon>
        <taxon>Euteleostomi</taxon>
        <taxon>Actinopterygii</taxon>
        <taxon>Neopterygii</taxon>
        <taxon>Teleostei</taxon>
        <taxon>Neoteleostei</taxon>
        <taxon>Acanthomorphata</taxon>
        <taxon>Ovalentaria</taxon>
        <taxon>Atherinomorphae</taxon>
        <taxon>Cyprinodontiformes</taxon>
        <taxon>Nothobranchiidae</taxon>
        <taxon>Nothobranchius</taxon>
    </lineage>
</organism>